<dbReference type="KEGG" id="clap:NCTC11466_04549"/>
<accession>A0A447V8H1</accession>
<dbReference type="OrthoDB" id="6580368at2"/>
<gene>
    <name evidence="1" type="ORF">NCTC11466_04549</name>
</gene>
<proteinExistence type="predicted"/>
<keyword evidence="2" id="KW-1185">Reference proteome</keyword>
<name>A0A447V8H1_9ENTR</name>
<protein>
    <submittedName>
        <fullName evidence="1">Uncharacterized protein</fullName>
    </submittedName>
</protein>
<organism evidence="1 2">
    <name type="scientific">Cedecea lapagei</name>
    <dbReference type="NCBI Taxonomy" id="158823"/>
    <lineage>
        <taxon>Bacteria</taxon>
        <taxon>Pseudomonadati</taxon>
        <taxon>Pseudomonadota</taxon>
        <taxon>Gammaproteobacteria</taxon>
        <taxon>Enterobacterales</taxon>
        <taxon>Enterobacteriaceae</taxon>
        <taxon>Cedecea</taxon>
    </lineage>
</organism>
<dbReference type="Proteomes" id="UP000274122">
    <property type="component" value="Chromosome"/>
</dbReference>
<reference evidence="1 2" key="1">
    <citation type="submission" date="2018-12" db="EMBL/GenBank/DDBJ databases">
        <authorList>
            <consortium name="Pathogen Informatics"/>
        </authorList>
    </citation>
    <scope>NUCLEOTIDE SEQUENCE [LARGE SCALE GENOMIC DNA]</scope>
    <source>
        <strain evidence="1 2">NCTC11466</strain>
    </source>
</reference>
<evidence type="ECO:0000313" key="1">
    <source>
        <dbReference type="EMBL" id="VEC01995.1"/>
    </source>
</evidence>
<dbReference type="RefSeq" id="WP_126358153.1">
    <property type="nucleotide sequence ID" value="NZ_LR134201.1"/>
</dbReference>
<evidence type="ECO:0000313" key="2">
    <source>
        <dbReference type="Proteomes" id="UP000274122"/>
    </source>
</evidence>
<dbReference type="AlphaFoldDB" id="A0A447V8H1"/>
<sequence length="317" mass="36130">MIDPKNTVCERKNIWQDAGIAPLDYCTIERASKLLNCEISDIWHWRSRYYIDFYANADFSDFVEARSTIQFKKNADAIIDLLLSCPEEVPFVFPFLAPVGDVKVTPSISGALGLFQASKPFDASQNDQLFERTDDNSLVANSSIASGLLRVSGVMRHTQHPREAGEHYIKLNGRFDCELYKFEMQSKSIYLSSLADSNIYLIKSDLEYLYESMLAGDFDSVESAKRSDRATTQVFMQGIKDINHSAERHASNREKLFKSAIYLLSKYPDECRGKFKEISPEKWRDCIQKHKSEIPPLTITNEDVILKHLRTAVNAKG</sequence>
<dbReference type="EMBL" id="LR134201">
    <property type="protein sequence ID" value="VEC01995.1"/>
    <property type="molecule type" value="Genomic_DNA"/>
</dbReference>